<accession>A0AAV5U443</accession>
<dbReference type="SUPFAM" id="SSF57667">
    <property type="entry name" value="beta-beta-alpha zinc fingers"/>
    <property type="match status" value="1"/>
</dbReference>
<dbReference type="EMBL" id="BTSX01000005">
    <property type="protein sequence ID" value="GMT01398.1"/>
    <property type="molecule type" value="Genomic_DNA"/>
</dbReference>
<dbReference type="PROSITE" id="PS00028">
    <property type="entry name" value="ZINC_FINGER_C2H2_1"/>
    <property type="match status" value="2"/>
</dbReference>
<reference evidence="12" key="1">
    <citation type="submission" date="2023-10" db="EMBL/GenBank/DDBJ databases">
        <title>Genome assembly of Pristionchus species.</title>
        <authorList>
            <person name="Yoshida K."/>
            <person name="Sommer R.J."/>
        </authorList>
    </citation>
    <scope>NUCLEOTIDE SEQUENCE</scope>
    <source>
        <strain evidence="12">RS0144</strain>
    </source>
</reference>
<keyword evidence="7" id="KW-0804">Transcription</keyword>
<organism evidence="12 13">
    <name type="scientific">Pristionchus entomophagus</name>
    <dbReference type="NCBI Taxonomy" id="358040"/>
    <lineage>
        <taxon>Eukaryota</taxon>
        <taxon>Metazoa</taxon>
        <taxon>Ecdysozoa</taxon>
        <taxon>Nematoda</taxon>
        <taxon>Chromadorea</taxon>
        <taxon>Rhabditida</taxon>
        <taxon>Rhabditina</taxon>
        <taxon>Diplogasteromorpha</taxon>
        <taxon>Diplogasteroidea</taxon>
        <taxon>Neodiplogasteridae</taxon>
        <taxon>Pristionchus</taxon>
    </lineage>
</organism>
<keyword evidence="2" id="KW-0479">Metal-binding</keyword>
<dbReference type="Gene3D" id="3.30.160.60">
    <property type="entry name" value="Classic Zinc Finger"/>
    <property type="match status" value="2"/>
</dbReference>
<name>A0AAV5U443_9BILA</name>
<evidence type="ECO:0000256" key="2">
    <source>
        <dbReference type="ARBA" id="ARBA00022723"/>
    </source>
</evidence>
<dbReference type="PANTHER" id="PTHR23235">
    <property type="entry name" value="KRUEPPEL-LIKE TRANSCRIPTION FACTOR"/>
    <property type="match status" value="1"/>
</dbReference>
<proteinExistence type="predicted"/>
<dbReference type="PROSITE" id="PS50157">
    <property type="entry name" value="ZINC_FINGER_C2H2_2"/>
    <property type="match status" value="2"/>
</dbReference>
<feature type="region of interest" description="Disordered" evidence="10">
    <location>
        <begin position="97"/>
        <end position="174"/>
    </location>
</feature>
<dbReference type="PANTHER" id="PTHR23235:SF120">
    <property type="entry name" value="KRUPPEL-LIKE FACTOR 15"/>
    <property type="match status" value="1"/>
</dbReference>
<evidence type="ECO:0000256" key="4">
    <source>
        <dbReference type="ARBA" id="ARBA00022771"/>
    </source>
</evidence>
<comment type="caution">
    <text evidence="12">The sequence shown here is derived from an EMBL/GenBank/DDBJ whole genome shotgun (WGS) entry which is preliminary data.</text>
</comment>
<evidence type="ECO:0000259" key="11">
    <source>
        <dbReference type="PROSITE" id="PS50157"/>
    </source>
</evidence>
<dbReference type="GO" id="GO:0000978">
    <property type="term" value="F:RNA polymerase II cis-regulatory region sequence-specific DNA binding"/>
    <property type="evidence" value="ECO:0007669"/>
    <property type="project" value="TreeGrafter"/>
</dbReference>
<evidence type="ECO:0000256" key="5">
    <source>
        <dbReference type="ARBA" id="ARBA00022833"/>
    </source>
</evidence>
<keyword evidence="5" id="KW-0862">Zinc</keyword>
<dbReference type="InterPro" id="IPR036236">
    <property type="entry name" value="Znf_C2H2_sf"/>
</dbReference>
<evidence type="ECO:0000313" key="12">
    <source>
        <dbReference type="EMBL" id="GMT01398.1"/>
    </source>
</evidence>
<feature type="domain" description="C2H2-type" evidence="11">
    <location>
        <begin position="179"/>
        <end position="206"/>
    </location>
</feature>
<evidence type="ECO:0000256" key="7">
    <source>
        <dbReference type="ARBA" id="ARBA00023163"/>
    </source>
</evidence>
<evidence type="ECO:0000256" key="8">
    <source>
        <dbReference type="ARBA" id="ARBA00023242"/>
    </source>
</evidence>
<dbReference type="GO" id="GO:0000981">
    <property type="term" value="F:DNA-binding transcription factor activity, RNA polymerase II-specific"/>
    <property type="evidence" value="ECO:0007669"/>
    <property type="project" value="TreeGrafter"/>
</dbReference>
<sequence>MNSIQLRRMDEIEGYRKHAYAFSRTDRLGNLIKKSLELTRTVVRDGTKDEALSWDVKSLAREGATVMNDDANKDDMIRSLMYGLSASMGSMIQSVMERSQQRKEGIVESQGGVISMKHEQKSENTIDSVNDSSEEKEISNQSDRKRRRSSPTKKPVYVEDDESDTESPKKSRVGDKNLIRCNQCNKGFSHSSQLERHLRVHSGDRPFTCEQCPASFITNSHLKEHMRNGHGEKPHGCPECGETFTW</sequence>
<evidence type="ECO:0000313" key="13">
    <source>
        <dbReference type="Proteomes" id="UP001432027"/>
    </source>
</evidence>
<evidence type="ECO:0000256" key="6">
    <source>
        <dbReference type="ARBA" id="ARBA00023015"/>
    </source>
</evidence>
<feature type="domain" description="C2H2-type" evidence="11">
    <location>
        <begin position="207"/>
        <end position="234"/>
    </location>
</feature>
<keyword evidence="6" id="KW-0805">Transcription regulation</keyword>
<dbReference type="GO" id="GO:0008270">
    <property type="term" value="F:zinc ion binding"/>
    <property type="evidence" value="ECO:0007669"/>
    <property type="project" value="UniProtKB-KW"/>
</dbReference>
<dbReference type="FunFam" id="3.30.160.60:FF:000624">
    <property type="entry name" value="zinc finger protein 697"/>
    <property type="match status" value="1"/>
</dbReference>
<keyword evidence="13" id="KW-1185">Reference proteome</keyword>
<protein>
    <recommendedName>
        <fullName evidence="11">C2H2-type domain-containing protein</fullName>
    </recommendedName>
</protein>
<dbReference type="InterPro" id="IPR013087">
    <property type="entry name" value="Znf_C2H2_type"/>
</dbReference>
<evidence type="ECO:0000256" key="9">
    <source>
        <dbReference type="PROSITE-ProRule" id="PRU00042"/>
    </source>
</evidence>
<dbReference type="Pfam" id="PF00096">
    <property type="entry name" value="zf-C2H2"/>
    <property type="match status" value="2"/>
</dbReference>
<dbReference type="FunFam" id="3.30.160.60:FF:000060">
    <property type="entry name" value="zinc finger protein 436"/>
    <property type="match status" value="1"/>
</dbReference>
<keyword evidence="3" id="KW-0677">Repeat</keyword>
<keyword evidence="8" id="KW-0539">Nucleus</keyword>
<evidence type="ECO:0000256" key="1">
    <source>
        <dbReference type="ARBA" id="ARBA00004123"/>
    </source>
</evidence>
<comment type="subcellular location">
    <subcellularLocation>
        <location evidence="1">Nucleus</location>
    </subcellularLocation>
</comment>
<evidence type="ECO:0000256" key="3">
    <source>
        <dbReference type="ARBA" id="ARBA00022737"/>
    </source>
</evidence>
<dbReference type="SMART" id="SM00355">
    <property type="entry name" value="ZnF_C2H2"/>
    <property type="match status" value="2"/>
</dbReference>
<dbReference type="GO" id="GO:0005634">
    <property type="term" value="C:nucleus"/>
    <property type="evidence" value="ECO:0007669"/>
    <property type="project" value="UniProtKB-SubCell"/>
</dbReference>
<feature type="non-terminal residue" evidence="12">
    <location>
        <position position="246"/>
    </location>
</feature>
<gene>
    <name evidence="12" type="ORF">PENTCL1PPCAC_23572</name>
</gene>
<dbReference type="Proteomes" id="UP001432027">
    <property type="component" value="Unassembled WGS sequence"/>
</dbReference>
<keyword evidence="4 9" id="KW-0863">Zinc-finger</keyword>
<dbReference type="AlphaFoldDB" id="A0AAV5U443"/>
<evidence type="ECO:0000256" key="10">
    <source>
        <dbReference type="SAM" id="MobiDB-lite"/>
    </source>
</evidence>